<evidence type="ECO:0000313" key="1">
    <source>
        <dbReference type="EMBL" id="KPM83395.1"/>
    </source>
</evidence>
<evidence type="ECO:0000313" key="2">
    <source>
        <dbReference type="Proteomes" id="UP000050378"/>
    </source>
</evidence>
<accession>A0A0P7D4L1</accession>
<gene>
    <name evidence="1" type="ORF">AOG27_12210</name>
</gene>
<dbReference type="AlphaFoldDB" id="A0A0P7D4L1"/>
<dbReference type="PATRIC" id="fig|570156.3.peg.3529"/>
<sequence>MLANFDKLFSEFSTAIDMGDFEKLLKIDEEIKIQFKKSIEHGQFEDSTQLQSIVDKHQALLNQVSELKQSTFEQLAQYQKNQKNLKKYQNV</sequence>
<reference evidence="1 2" key="1">
    <citation type="submission" date="2015-09" db="EMBL/GenBank/DDBJ databases">
        <title>Draft Genome Sequence of Pseudoalteromonas lipolytica UCD-48B.</title>
        <authorList>
            <person name="Krusor M."/>
            <person name="Coil D.A."/>
            <person name="Lang J.M."/>
            <person name="Eisen J.A."/>
            <person name="Alexiev A."/>
        </authorList>
    </citation>
    <scope>NUCLEOTIDE SEQUENCE [LARGE SCALE GENOMIC DNA]</scope>
    <source>
        <strain evidence="1 2">UCD-48B</strain>
    </source>
</reference>
<protein>
    <submittedName>
        <fullName evidence="1">Uncharacterized protein</fullName>
    </submittedName>
</protein>
<organism evidence="1 2">
    <name type="scientific">Pseudoalteromonas lipolytica</name>
    <dbReference type="NCBI Taxonomy" id="570156"/>
    <lineage>
        <taxon>Bacteria</taxon>
        <taxon>Pseudomonadati</taxon>
        <taxon>Pseudomonadota</taxon>
        <taxon>Gammaproteobacteria</taxon>
        <taxon>Alteromonadales</taxon>
        <taxon>Pseudoalteromonadaceae</taxon>
        <taxon>Pseudoalteromonas</taxon>
    </lineage>
</organism>
<name>A0A0P7D4L1_9GAMM</name>
<dbReference type="EMBL" id="LJTC01000007">
    <property type="protein sequence ID" value="KPM83395.1"/>
    <property type="molecule type" value="Genomic_DNA"/>
</dbReference>
<dbReference type="RefSeq" id="WP_054553294.1">
    <property type="nucleotide sequence ID" value="NZ_LJTC01000007.1"/>
</dbReference>
<proteinExistence type="predicted"/>
<dbReference type="Proteomes" id="UP000050378">
    <property type="component" value="Unassembled WGS sequence"/>
</dbReference>
<comment type="caution">
    <text evidence="1">The sequence shown here is derived from an EMBL/GenBank/DDBJ whole genome shotgun (WGS) entry which is preliminary data.</text>
</comment>
<dbReference type="STRING" id="570156.AOG27_12210"/>
<dbReference type="OrthoDB" id="9953364at2"/>